<keyword evidence="3" id="KW-0325">Glycoprotein</keyword>
<gene>
    <name evidence="4" type="ORF">ACFPOF_31970</name>
</gene>
<sequence>MNALWMVLTTGESRWVDELEVCETSYQNVITSSQMAETINRLERSSDSKDNRQAVVLSNERLEFSEDMRLREQMTTIWNELHYTIATFRAQIDDASFTEREVHILLRTLTDDEQRKKVWQENMRLGEKIAPGLLQLVRLRNQVAKQKGFSDYFEMKLFAQEVDPDELDRLIEQLRIQLEHSYRFAKTSMTITSSISSTFPPRPGHGTTPTPLCLAASLPNSPWNGICPM</sequence>
<reference evidence="5" key="1">
    <citation type="journal article" date="2019" name="Int. J. Syst. Evol. Microbiol.">
        <title>The Global Catalogue of Microorganisms (GCM) 10K type strain sequencing project: providing services to taxonomists for standard genome sequencing and annotation.</title>
        <authorList>
            <consortium name="The Broad Institute Genomics Platform"/>
            <consortium name="The Broad Institute Genome Sequencing Center for Infectious Disease"/>
            <person name="Wu L."/>
            <person name="Ma J."/>
        </authorList>
    </citation>
    <scope>NUCLEOTIDE SEQUENCE [LARGE SCALE GENOMIC DNA]</scope>
    <source>
        <strain evidence="5">CGMCC 1.18575</strain>
    </source>
</reference>
<accession>A0ABW0I4E8</accession>
<evidence type="ECO:0000256" key="1">
    <source>
        <dbReference type="ARBA" id="ARBA00022729"/>
    </source>
</evidence>
<evidence type="ECO:0000256" key="2">
    <source>
        <dbReference type="ARBA" id="ARBA00023157"/>
    </source>
</evidence>
<keyword evidence="5" id="KW-1185">Reference proteome</keyword>
<dbReference type="RefSeq" id="WP_378139977.1">
    <property type="nucleotide sequence ID" value="NZ_JBHSMI010000067.1"/>
</dbReference>
<dbReference type="Pfam" id="PF01401">
    <property type="entry name" value="Peptidase_M2"/>
    <property type="match status" value="1"/>
</dbReference>
<dbReference type="Gene3D" id="1.10.1370.30">
    <property type="match status" value="1"/>
</dbReference>
<evidence type="ECO:0000256" key="3">
    <source>
        <dbReference type="ARBA" id="ARBA00023180"/>
    </source>
</evidence>
<name>A0ABW0I4E8_9BACL</name>
<evidence type="ECO:0000313" key="4">
    <source>
        <dbReference type="EMBL" id="MFC5407372.1"/>
    </source>
</evidence>
<dbReference type="Proteomes" id="UP001596113">
    <property type="component" value="Unassembled WGS sequence"/>
</dbReference>
<dbReference type="EMBL" id="JBHSMI010000067">
    <property type="protein sequence ID" value="MFC5407372.1"/>
    <property type="molecule type" value="Genomic_DNA"/>
</dbReference>
<dbReference type="SUPFAM" id="SSF55486">
    <property type="entry name" value="Metalloproteases ('zincins'), catalytic domain"/>
    <property type="match status" value="1"/>
</dbReference>
<keyword evidence="1" id="KW-0732">Signal</keyword>
<keyword evidence="2" id="KW-1015">Disulfide bond</keyword>
<evidence type="ECO:0000313" key="5">
    <source>
        <dbReference type="Proteomes" id="UP001596113"/>
    </source>
</evidence>
<dbReference type="InterPro" id="IPR001548">
    <property type="entry name" value="Peptidase_M2"/>
</dbReference>
<protein>
    <submittedName>
        <fullName evidence="4">M2 family metallopeptidase</fullName>
    </submittedName>
</protein>
<organism evidence="4 5">
    <name type="scientific">Cohnella soli</name>
    <dbReference type="NCBI Taxonomy" id="425005"/>
    <lineage>
        <taxon>Bacteria</taxon>
        <taxon>Bacillati</taxon>
        <taxon>Bacillota</taxon>
        <taxon>Bacilli</taxon>
        <taxon>Bacillales</taxon>
        <taxon>Paenibacillaceae</taxon>
        <taxon>Cohnella</taxon>
    </lineage>
</organism>
<comment type="caution">
    <text evidence="4">The sequence shown here is derived from an EMBL/GenBank/DDBJ whole genome shotgun (WGS) entry which is preliminary data.</text>
</comment>
<proteinExistence type="predicted"/>